<dbReference type="Proteomes" id="UP000295023">
    <property type="component" value="Unassembled WGS sequence"/>
</dbReference>
<keyword evidence="3" id="KW-1185">Reference proteome</keyword>
<name>A0A4R4DV36_9PROT</name>
<evidence type="ECO:0000313" key="3">
    <source>
        <dbReference type="Proteomes" id="UP000295023"/>
    </source>
</evidence>
<sequence length="370" mass="39648">MAEAAKLLLPDLYGLASQTSPEHLWTVSGSEACKQEQDDLRDAFVRLLADSSGKYEATGIAHGETEVSRIPPYLWHAAIFALGLPGEPELQAEIIADGRSWSGVRVNWADPSVATPPPTLVDLPLWWTLEQACAWIALRDAAAVAGAAPPGHGREASGKIGWHATYHRRKHSGGTVGPDLTDASEALLAALQRGAVRSRGRRAGVGQMLDISTTDWATLHLQDDHPKLGGKWAVTIGWGIASFWRAVVVCRDDVVVEWPPFEAEAQSARVEATDALLQALPMPAAPARLHQVASTIAAETRLEKWLAAQMRTNPNNPPGKAAIKAEAKEAGHLVSERAFARAFGNAVRAADAPAWSAPGRKSKRRIETAG</sequence>
<evidence type="ECO:0000256" key="1">
    <source>
        <dbReference type="SAM" id="MobiDB-lite"/>
    </source>
</evidence>
<reference evidence="2 3" key="1">
    <citation type="submission" date="2019-03" db="EMBL/GenBank/DDBJ databases">
        <title>Paracraurococcus aquatilis NE82 genome sequence.</title>
        <authorList>
            <person name="Zhao Y."/>
            <person name="Du Z."/>
        </authorList>
    </citation>
    <scope>NUCLEOTIDE SEQUENCE [LARGE SCALE GENOMIC DNA]</scope>
    <source>
        <strain evidence="2 3">NE82</strain>
    </source>
</reference>
<organism evidence="2 3">
    <name type="scientific">Roseicella aquatilis</name>
    <dbReference type="NCBI Taxonomy" id="2527868"/>
    <lineage>
        <taxon>Bacteria</taxon>
        <taxon>Pseudomonadati</taxon>
        <taxon>Pseudomonadota</taxon>
        <taxon>Alphaproteobacteria</taxon>
        <taxon>Acetobacterales</taxon>
        <taxon>Roseomonadaceae</taxon>
        <taxon>Roseicella</taxon>
    </lineage>
</organism>
<dbReference type="RefSeq" id="WP_132285892.1">
    <property type="nucleotide sequence ID" value="NZ_SKBM01000005.1"/>
</dbReference>
<proteinExistence type="predicted"/>
<dbReference type="AlphaFoldDB" id="A0A4R4DV36"/>
<comment type="caution">
    <text evidence="2">The sequence shown here is derived from an EMBL/GenBank/DDBJ whole genome shotgun (WGS) entry which is preliminary data.</text>
</comment>
<dbReference type="EMBL" id="SKBM01000005">
    <property type="protein sequence ID" value="TCZ64300.1"/>
    <property type="molecule type" value="Genomic_DNA"/>
</dbReference>
<evidence type="ECO:0000313" key="2">
    <source>
        <dbReference type="EMBL" id="TCZ64300.1"/>
    </source>
</evidence>
<feature type="region of interest" description="Disordered" evidence="1">
    <location>
        <begin position="351"/>
        <end position="370"/>
    </location>
</feature>
<accession>A0A4R4DV36</accession>
<protein>
    <submittedName>
        <fullName evidence="2">Uncharacterized protein</fullName>
    </submittedName>
</protein>
<gene>
    <name evidence="2" type="ORF">EXY23_06515</name>
</gene>